<evidence type="ECO:0000313" key="2">
    <source>
        <dbReference type="EMBL" id="VEN48655.1"/>
    </source>
</evidence>
<reference evidence="2 3" key="1">
    <citation type="submission" date="2019-01" db="EMBL/GenBank/DDBJ databases">
        <authorList>
            <person name="Sayadi A."/>
        </authorList>
    </citation>
    <scope>NUCLEOTIDE SEQUENCE [LARGE SCALE GENOMIC DNA]</scope>
</reference>
<accession>A0A653CLM9</accession>
<dbReference type="PANTHER" id="PTHR37161">
    <property type="entry name" value="HDC10475"/>
    <property type="match status" value="1"/>
</dbReference>
<keyword evidence="1" id="KW-0175">Coiled coil</keyword>
<gene>
    <name evidence="2" type="ORF">CALMAC_LOCUS10026</name>
</gene>
<feature type="coiled-coil region" evidence="1">
    <location>
        <begin position="143"/>
        <end position="205"/>
    </location>
</feature>
<organism evidence="2 3">
    <name type="scientific">Callosobruchus maculatus</name>
    <name type="common">Southern cowpea weevil</name>
    <name type="synonym">Pulse bruchid</name>
    <dbReference type="NCBI Taxonomy" id="64391"/>
    <lineage>
        <taxon>Eukaryota</taxon>
        <taxon>Metazoa</taxon>
        <taxon>Ecdysozoa</taxon>
        <taxon>Arthropoda</taxon>
        <taxon>Hexapoda</taxon>
        <taxon>Insecta</taxon>
        <taxon>Pterygota</taxon>
        <taxon>Neoptera</taxon>
        <taxon>Endopterygota</taxon>
        <taxon>Coleoptera</taxon>
        <taxon>Polyphaga</taxon>
        <taxon>Cucujiformia</taxon>
        <taxon>Chrysomeloidea</taxon>
        <taxon>Chrysomelidae</taxon>
        <taxon>Bruchinae</taxon>
        <taxon>Bruchini</taxon>
        <taxon>Callosobruchus</taxon>
    </lineage>
</organism>
<proteinExistence type="predicted"/>
<dbReference type="OrthoDB" id="6781895at2759"/>
<evidence type="ECO:0000313" key="3">
    <source>
        <dbReference type="Proteomes" id="UP000410492"/>
    </source>
</evidence>
<dbReference type="Pfam" id="PF05335">
    <property type="entry name" value="DUF745"/>
    <property type="match status" value="1"/>
</dbReference>
<dbReference type="Proteomes" id="UP000410492">
    <property type="component" value="Unassembled WGS sequence"/>
</dbReference>
<keyword evidence="3" id="KW-1185">Reference proteome</keyword>
<name>A0A653CLM9_CALMS</name>
<evidence type="ECO:0000256" key="1">
    <source>
        <dbReference type="SAM" id="Coils"/>
    </source>
</evidence>
<dbReference type="InterPro" id="IPR007999">
    <property type="entry name" value="DUF745"/>
</dbReference>
<dbReference type="EMBL" id="CAACVG010008139">
    <property type="protein sequence ID" value="VEN48655.1"/>
    <property type="molecule type" value="Genomic_DNA"/>
</dbReference>
<dbReference type="AlphaFoldDB" id="A0A653CLM9"/>
<protein>
    <submittedName>
        <fullName evidence="2">Uncharacterized protein</fullName>
    </submittedName>
</protein>
<sequence length="266" mass="28807">MLVKGRFVNWVIQILPLVLKSCFKYSEEVEATDKTPKPLIWPTNLLESFRGVYSFAENLEPTEDQEKDGSAYSLPAYAYPKQFSFGLYGSVFDSLADKSGIIPDIQHSAAKNAEYGVKSNYAAVAAQNAKTAKAALSSKLSIVSSLKHQLTSAQHRLQDEANQYHQSEAASQSAKHAAAKAHAQVHELTNALAAAQANAQKADLAAAEADKVATAQKDMVFHAKQLVANLAAQLKLALAHLVETEESAKKAQAAAEESYAFTKHVY</sequence>
<dbReference type="PANTHER" id="PTHR37161:SF3">
    <property type="entry name" value="HDC10475"/>
    <property type="match status" value="1"/>
</dbReference>